<evidence type="ECO:0000313" key="2">
    <source>
        <dbReference type="EMBL" id="GAA6268472.1"/>
    </source>
</evidence>
<feature type="compositionally biased region" description="Basic and acidic residues" evidence="1">
    <location>
        <begin position="38"/>
        <end position="56"/>
    </location>
</feature>
<sequence>MSIMQSGVRGKGAHEGKETKEIFKETAKEGGETVEALKAQETKEHPAQPAREKMEKQISICSFKRSGTRFVHRGGGSGRF</sequence>
<organism evidence="2 3">
    <name type="scientific">Enterocloster alcoholdehydrogenati</name>
    <dbReference type="NCBI Taxonomy" id="2547410"/>
    <lineage>
        <taxon>Bacteria</taxon>
        <taxon>Bacillati</taxon>
        <taxon>Bacillota</taxon>
        <taxon>Clostridia</taxon>
        <taxon>Lachnospirales</taxon>
        <taxon>Lachnospiraceae</taxon>
        <taxon>Enterocloster</taxon>
    </lineage>
</organism>
<gene>
    <name evidence="2" type="ORF">F130042H8_15320</name>
</gene>
<keyword evidence="3" id="KW-1185">Reference proteome</keyword>
<feature type="region of interest" description="Disordered" evidence="1">
    <location>
        <begin position="1"/>
        <end position="57"/>
    </location>
</feature>
<reference evidence="2 3" key="1">
    <citation type="submission" date="2024-04" db="EMBL/GenBank/DDBJ databases">
        <title>Defined microbial consortia suppress multidrug-resistant proinflammatory Enterobacteriaceae via ecological control.</title>
        <authorList>
            <person name="Furuichi M."/>
            <person name="Kawaguchi T."/>
            <person name="Pust M."/>
            <person name="Yasuma K."/>
            <person name="Plichta D."/>
            <person name="Hasegawa N."/>
            <person name="Ohya T."/>
            <person name="Bhattarai S."/>
            <person name="Sasajima S."/>
            <person name="Aoto Y."/>
            <person name="Tuganbaev T."/>
            <person name="Yaginuma M."/>
            <person name="Ueda M."/>
            <person name="Okahashi N."/>
            <person name="Amafuji K."/>
            <person name="Kiridooshi Y."/>
            <person name="Sugita K."/>
            <person name="Strazar M."/>
            <person name="Skelly A."/>
            <person name="Suda W."/>
            <person name="Hattori M."/>
            <person name="Nakamoto N."/>
            <person name="Caballero S."/>
            <person name="Norman J."/>
            <person name="Olle B."/>
            <person name="Tanoue T."/>
            <person name="Arita M."/>
            <person name="Bucci V."/>
            <person name="Atarashi K."/>
            <person name="Xavier R."/>
            <person name="Honda K."/>
        </authorList>
    </citation>
    <scope>NUCLEOTIDE SEQUENCE [LARGE SCALE GENOMIC DNA]</scope>
    <source>
        <strain evidence="3">f13</strain>
    </source>
</reference>
<name>A0ABQ0AWU8_9FIRM</name>
<dbReference type="Proteomes" id="UP001600894">
    <property type="component" value="Unassembled WGS sequence"/>
</dbReference>
<accession>A0ABQ0AWU8</accession>
<comment type="caution">
    <text evidence="2">The sequence shown here is derived from an EMBL/GenBank/DDBJ whole genome shotgun (WGS) entry which is preliminary data.</text>
</comment>
<evidence type="ECO:0000313" key="3">
    <source>
        <dbReference type="Proteomes" id="UP001600894"/>
    </source>
</evidence>
<proteinExistence type="predicted"/>
<protein>
    <submittedName>
        <fullName evidence="2">Uncharacterized protein</fullName>
    </submittedName>
</protein>
<evidence type="ECO:0000256" key="1">
    <source>
        <dbReference type="SAM" id="MobiDB-lite"/>
    </source>
</evidence>
<feature type="compositionally biased region" description="Basic and acidic residues" evidence="1">
    <location>
        <begin position="12"/>
        <end position="31"/>
    </location>
</feature>
<dbReference type="EMBL" id="BAABXL010000001">
    <property type="protein sequence ID" value="GAA6268472.1"/>
    <property type="molecule type" value="Genomic_DNA"/>
</dbReference>